<dbReference type="Proteomes" id="UP000198228">
    <property type="component" value="Chromosome I"/>
</dbReference>
<reference evidence="1 2" key="1">
    <citation type="submission" date="2016-06" db="EMBL/GenBank/DDBJ databases">
        <authorList>
            <person name="Kjaerup R.B."/>
            <person name="Dalgaard T.S."/>
            <person name="Juul-Madsen H.R."/>
        </authorList>
    </citation>
    <scope>NUCLEOTIDE SEQUENCE [LARGE SCALE GENOMIC DNA]</scope>
    <source>
        <strain evidence="1 2">DSM 43821</strain>
    </source>
</reference>
<evidence type="ECO:0000313" key="2">
    <source>
        <dbReference type="Proteomes" id="UP000198228"/>
    </source>
</evidence>
<name>A0A1C5AJT8_9ACTN</name>
<protein>
    <submittedName>
        <fullName evidence="1">Uncharacterized protein</fullName>
    </submittedName>
</protein>
<dbReference type="AlphaFoldDB" id="A0A1C5AJT8"/>
<organism evidence="1 2">
    <name type="scientific">Micromonospora purpureochromogenes</name>
    <dbReference type="NCBI Taxonomy" id="47872"/>
    <lineage>
        <taxon>Bacteria</taxon>
        <taxon>Bacillati</taxon>
        <taxon>Actinomycetota</taxon>
        <taxon>Actinomycetes</taxon>
        <taxon>Micromonosporales</taxon>
        <taxon>Micromonosporaceae</taxon>
        <taxon>Micromonospora</taxon>
    </lineage>
</organism>
<proteinExistence type="predicted"/>
<accession>A0A1C5AJT8</accession>
<sequence length="375" mass="41412">MSSNTPRVLVIDDEVKKEESVAAGLRASNLEVEVRPPDAVTADEMQWADVIAIDHRFDWSTISHPPECLYWPQDGLAIAAVVSGHLRKRDHHAAVVLRTGELPALADGLPVEIRKPAIAAQYGLDWVLKKEDGNVADQLHSLAEAVEGLRPLLSDPLRWNEGKGWLNLPDAKWTEGALADVQVCNPPENTVAAYTAGTAWLRWFAHRILPFPTFLLPRHWAATLLRLDVVDFDAILRGTSPLSAALGECRYTGHLAALSDGRWWRAGLDALVDDLLMEASPELTEAAALAEQMTAMHGQPVRTLSMDAPVMTIDSDYAPIDVADASSCVRLAPDFWPVFAQEPWARFDELQDDRALYRMIARGDRRRAEAGSQDV</sequence>
<evidence type="ECO:0000313" key="1">
    <source>
        <dbReference type="EMBL" id="SCF45284.1"/>
    </source>
</evidence>
<dbReference type="EMBL" id="LT607410">
    <property type="protein sequence ID" value="SCF45284.1"/>
    <property type="molecule type" value="Genomic_DNA"/>
</dbReference>
<gene>
    <name evidence="1" type="ORF">GA0074696_6152</name>
</gene>